<organism evidence="1 2">
    <name type="scientific">Cytobacillus pseudoceanisediminis</name>
    <dbReference type="NCBI Taxonomy" id="3051614"/>
    <lineage>
        <taxon>Bacteria</taxon>
        <taxon>Bacillati</taxon>
        <taxon>Bacillota</taxon>
        <taxon>Bacilli</taxon>
        <taxon>Bacillales</taxon>
        <taxon>Bacillaceae</taxon>
        <taxon>Cytobacillus</taxon>
    </lineage>
</organism>
<sequence length="58" mass="6893">MDLSSNKDLADKLEKEENILVTDRNEIRLTENFLEEVTSTLHTFLFLLYKQLESYGKR</sequence>
<evidence type="ECO:0000313" key="1">
    <source>
        <dbReference type="EMBL" id="WZP09544.1"/>
    </source>
</evidence>
<evidence type="ECO:0000313" key="2">
    <source>
        <dbReference type="Proteomes" id="UP001472074"/>
    </source>
</evidence>
<name>A0ABZ2ZPC9_9BACI</name>
<dbReference type="EMBL" id="CP151651">
    <property type="protein sequence ID" value="WZP09544.1"/>
    <property type="molecule type" value="Genomic_DNA"/>
</dbReference>
<gene>
    <name evidence="1" type="ORF">AADC60_10550</name>
</gene>
<protein>
    <submittedName>
        <fullName evidence="1">Uncharacterized protein</fullName>
    </submittedName>
</protein>
<dbReference type="RefSeq" id="WP_342026097.1">
    <property type="nucleotide sequence ID" value="NZ_CP151651.1"/>
</dbReference>
<accession>A0ABZ2ZPC9</accession>
<keyword evidence="2" id="KW-1185">Reference proteome</keyword>
<dbReference type="Proteomes" id="UP001472074">
    <property type="component" value="Chromosome"/>
</dbReference>
<reference evidence="1 2" key="1">
    <citation type="submission" date="2024-04" db="EMBL/GenBank/DDBJ databases">
        <title>Screening of coral probiotics and analysis of their probiotic properties.</title>
        <authorList>
            <person name="Wang S."/>
        </authorList>
    </citation>
    <scope>NUCLEOTIDE SEQUENCE [LARGE SCALE GENOMIC DNA]</scope>
    <source>
        <strain evidence="1 2">GXU-Z9</strain>
    </source>
</reference>
<proteinExistence type="predicted"/>